<name>A0A263BUP9_9BACI</name>
<keyword evidence="4" id="KW-1185">Reference proteome</keyword>
<organism evidence="3 4">
    <name type="scientific">Lottiidibacillus patelloidae</name>
    <dbReference type="NCBI Taxonomy" id="2670334"/>
    <lineage>
        <taxon>Bacteria</taxon>
        <taxon>Bacillati</taxon>
        <taxon>Bacillota</taxon>
        <taxon>Bacilli</taxon>
        <taxon>Bacillales</taxon>
        <taxon>Bacillaceae</taxon>
        <taxon>Lottiidibacillus</taxon>
    </lineage>
</organism>
<feature type="compositionally biased region" description="Basic and acidic residues" evidence="2">
    <location>
        <begin position="7"/>
        <end position="16"/>
    </location>
</feature>
<evidence type="ECO:0000256" key="2">
    <source>
        <dbReference type="SAM" id="MobiDB-lite"/>
    </source>
</evidence>
<sequence>MEVSELATHKSNKDNRGSVASSVNPQGHSKDAGIENEPKTELENRAKKRNTKS</sequence>
<feature type="compositionally biased region" description="Basic and acidic residues" evidence="2">
    <location>
        <begin position="28"/>
        <end position="45"/>
    </location>
</feature>
<reference evidence="3 4" key="2">
    <citation type="submission" date="2017-09" db="EMBL/GenBank/DDBJ databases">
        <title>Bacillus patelloidae sp. nov., isolated from the intestinal tract of a marine limpet.</title>
        <authorList>
            <person name="Liu R."/>
            <person name="Dong C."/>
            <person name="Shao Z."/>
        </authorList>
    </citation>
    <scope>NUCLEOTIDE SEQUENCE [LARGE SCALE GENOMIC DNA]</scope>
    <source>
        <strain evidence="3 4">SA5d-4</strain>
    </source>
</reference>
<reference evidence="4" key="1">
    <citation type="submission" date="2017-08" db="EMBL/GenBank/DDBJ databases">
        <authorList>
            <person name="Huang Z."/>
        </authorList>
    </citation>
    <scope>NUCLEOTIDE SEQUENCE [LARGE SCALE GENOMIC DNA]</scope>
    <source>
        <strain evidence="4">SA5d-4</strain>
    </source>
</reference>
<evidence type="ECO:0000313" key="4">
    <source>
        <dbReference type="Proteomes" id="UP000217083"/>
    </source>
</evidence>
<evidence type="ECO:0000313" key="3">
    <source>
        <dbReference type="EMBL" id="OZM57449.1"/>
    </source>
</evidence>
<dbReference type="AlphaFoldDB" id="A0A263BUP9"/>
<proteinExistence type="predicted"/>
<dbReference type="NCBIfam" id="TIGR03093">
    <property type="entry name" value="SASP_sspL"/>
    <property type="match status" value="1"/>
</dbReference>
<gene>
    <name evidence="3" type="primary">sspL</name>
    <name evidence="3" type="ORF">CIB95_08315</name>
</gene>
<comment type="caution">
    <text evidence="3">The sequence shown here is derived from an EMBL/GenBank/DDBJ whole genome shotgun (WGS) entry which is preliminary data.</text>
</comment>
<evidence type="ECO:0000256" key="1">
    <source>
        <dbReference type="NCBIfam" id="TIGR03093"/>
    </source>
</evidence>
<feature type="region of interest" description="Disordered" evidence="2">
    <location>
        <begin position="1"/>
        <end position="53"/>
    </location>
</feature>
<accession>A0A263BUP9</accession>
<dbReference type="InterPro" id="IPR017526">
    <property type="entry name" value="SASP_SspL"/>
</dbReference>
<dbReference type="Proteomes" id="UP000217083">
    <property type="component" value="Unassembled WGS sequence"/>
</dbReference>
<feature type="compositionally biased region" description="Polar residues" evidence="2">
    <location>
        <begin position="18"/>
        <end position="27"/>
    </location>
</feature>
<dbReference type="EMBL" id="NPIA01000003">
    <property type="protein sequence ID" value="OZM57449.1"/>
    <property type="molecule type" value="Genomic_DNA"/>
</dbReference>
<protein>
    <recommendedName>
        <fullName evidence="1">Small, acid-soluble spore protein L</fullName>
    </recommendedName>
</protein>